<dbReference type="PANTHER" id="PTHR37096:SF1">
    <property type="entry name" value="AAA+ ATPASE DOMAIN-CONTAINING PROTEIN"/>
    <property type="match status" value="1"/>
</dbReference>
<keyword evidence="2" id="KW-1185">Reference proteome</keyword>
<organism evidence="1 2">
    <name type="scientific">Tetrabaena socialis</name>
    <dbReference type="NCBI Taxonomy" id="47790"/>
    <lineage>
        <taxon>Eukaryota</taxon>
        <taxon>Viridiplantae</taxon>
        <taxon>Chlorophyta</taxon>
        <taxon>core chlorophytes</taxon>
        <taxon>Chlorophyceae</taxon>
        <taxon>CS clade</taxon>
        <taxon>Chlamydomonadales</taxon>
        <taxon>Tetrabaenaceae</taxon>
        <taxon>Tetrabaena</taxon>
    </lineage>
</organism>
<comment type="caution">
    <text evidence="1">The sequence shown here is derived from an EMBL/GenBank/DDBJ whole genome shotgun (WGS) entry which is preliminary data.</text>
</comment>
<name>A0A2J7ZYP6_9CHLO</name>
<evidence type="ECO:0000313" key="2">
    <source>
        <dbReference type="Proteomes" id="UP000236333"/>
    </source>
</evidence>
<gene>
    <name evidence="1" type="ORF">TSOC_008350</name>
</gene>
<dbReference type="Proteomes" id="UP000236333">
    <property type="component" value="Unassembled WGS sequence"/>
</dbReference>
<dbReference type="AlphaFoldDB" id="A0A2J7ZYP6"/>
<dbReference type="PANTHER" id="PTHR37096">
    <property type="entry name" value="YALI0E33429P"/>
    <property type="match status" value="1"/>
</dbReference>
<reference evidence="1 2" key="1">
    <citation type="journal article" date="2017" name="Mol. Biol. Evol.">
        <title>The 4-celled Tetrabaena socialis nuclear genome reveals the essential components for genetic control of cell number at the origin of multicellularity in the volvocine lineage.</title>
        <authorList>
            <person name="Featherston J."/>
            <person name="Arakaki Y."/>
            <person name="Hanschen E.R."/>
            <person name="Ferris P.J."/>
            <person name="Michod R.E."/>
            <person name="Olson B.J.S.C."/>
            <person name="Nozaki H."/>
            <person name="Durand P.M."/>
        </authorList>
    </citation>
    <scope>NUCLEOTIDE SEQUENCE [LARGE SCALE GENOMIC DNA]</scope>
    <source>
        <strain evidence="1 2">NIES-571</strain>
    </source>
</reference>
<accession>A0A2J7ZYP6</accession>
<dbReference type="EMBL" id="PGGS01000309">
    <property type="protein sequence ID" value="PNH05395.1"/>
    <property type="molecule type" value="Genomic_DNA"/>
</dbReference>
<sequence>GLHRCVAMTLGNLTESDARTYVCGSPEPSSGAAAAAEAGAARWLGLLPALDPLPGFTLPEHVWPMLYNVCGGNLGALRCVASAAVVAYTVRAGATDECWDEALLAERARAAAVVDRGFRPNTLPARGGHRAAWEPRQWVATLQAIAGADRHAVPVPELRALLGAGNIEAGAAALESLLRFNMVGYRQRSVLASDLPPEVYGRAGTTPVITARDAAVLECILGNQWAEQAMDVAIQTVEDEINSLEAGRQGWRLPELRRTLERLRKEKRQALLLRSQGQL</sequence>
<feature type="non-terminal residue" evidence="1">
    <location>
        <position position="1"/>
    </location>
</feature>
<proteinExistence type="predicted"/>
<dbReference type="InterPro" id="IPR051667">
    <property type="entry name" value="Archaeal_ATPase_domain"/>
</dbReference>
<protein>
    <submittedName>
        <fullName evidence="1">Uncharacterized protein</fullName>
    </submittedName>
</protein>
<evidence type="ECO:0000313" key="1">
    <source>
        <dbReference type="EMBL" id="PNH05395.1"/>
    </source>
</evidence>